<evidence type="ECO:0000256" key="2">
    <source>
        <dbReference type="ARBA" id="ARBA00006787"/>
    </source>
</evidence>
<keyword evidence="6" id="KW-0223">Dioxygenase</keyword>
<organism evidence="6">
    <name type="scientific">hydrothermal vent metagenome</name>
    <dbReference type="NCBI Taxonomy" id="652676"/>
    <lineage>
        <taxon>unclassified sequences</taxon>
        <taxon>metagenomes</taxon>
        <taxon>ecological metagenomes</taxon>
    </lineage>
</organism>
<dbReference type="Pfam" id="PF03055">
    <property type="entry name" value="RPE65"/>
    <property type="match status" value="1"/>
</dbReference>
<dbReference type="PANTHER" id="PTHR10543:SF89">
    <property type="entry name" value="CAROTENOID 9,10(9',10')-CLEAVAGE DIOXYGENASE 1"/>
    <property type="match status" value="1"/>
</dbReference>
<evidence type="ECO:0000256" key="4">
    <source>
        <dbReference type="ARBA" id="ARBA00023002"/>
    </source>
</evidence>
<reference evidence="6" key="1">
    <citation type="submission" date="2016-10" db="EMBL/GenBank/DDBJ databases">
        <authorList>
            <person name="de Groot N.N."/>
        </authorList>
    </citation>
    <scope>NUCLEOTIDE SEQUENCE</scope>
</reference>
<comment type="similarity">
    <text evidence="2">Belongs to the carotenoid oxygenase family.</text>
</comment>
<evidence type="ECO:0000313" key="6">
    <source>
        <dbReference type="EMBL" id="SFV55457.1"/>
    </source>
</evidence>
<dbReference type="GO" id="GO:0046872">
    <property type="term" value="F:metal ion binding"/>
    <property type="evidence" value="ECO:0007669"/>
    <property type="project" value="UniProtKB-KW"/>
</dbReference>
<gene>
    <name evidence="6" type="ORF">MNB_SUP05-5-362</name>
</gene>
<dbReference type="GO" id="GO:0010436">
    <property type="term" value="F:carotenoid dioxygenase activity"/>
    <property type="evidence" value="ECO:0007669"/>
    <property type="project" value="TreeGrafter"/>
</dbReference>
<evidence type="ECO:0000256" key="1">
    <source>
        <dbReference type="ARBA" id="ARBA00001954"/>
    </source>
</evidence>
<dbReference type="AlphaFoldDB" id="A0A1W1BPQ8"/>
<accession>A0A1W1BPQ8</accession>
<dbReference type="PANTHER" id="PTHR10543">
    <property type="entry name" value="BETA-CAROTENE DIOXYGENASE"/>
    <property type="match status" value="1"/>
</dbReference>
<keyword evidence="5" id="KW-0408">Iron</keyword>
<keyword evidence="3" id="KW-0479">Metal-binding</keyword>
<comment type="cofactor">
    <cofactor evidence="1">
        <name>Fe(2+)</name>
        <dbReference type="ChEBI" id="CHEBI:29033"/>
    </cofactor>
</comment>
<name>A0A1W1BPQ8_9ZZZZ</name>
<dbReference type="EMBL" id="FPHJ01000014">
    <property type="protein sequence ID" value="SFV55457.1"/>
    <property type="molecule type" value="Genomic_DNA"/>
</dbReference>
<dbReference type="InterPro" id="IPR004294">
    <property type="entry name" value="Carotenoid_Oase"/>
</dbReference>
<protein>
    <submittedName>
        <fullName evidence="6">Lignostilbene-alpha,beta-dioxygenase and related enzymes</fullName>
    </submittedName>
</protein>
<keyword evidence="4" id="KW-0560">Oxidoreductase</keyword>
<dbReference type="GO" id="GO:0016121">
    <property type="term" value="P:carotene catabolic process"/>
    <property type="evidence" value="ECO:0007669"/>
    <property type="project" value="TreeGrafter"/>
</dbReference>
<evidence type="ECO:0000256" key="3">
    <source>
        <dbReference type="ARBA" id="ARBA00022723"/>
    </source>
</evidence>
<proteinExistence type="inferred from homology"/>
<evidence type="ECO:0000256" key="5">
    <source>
        <dbReference type="ARBA" id="ARBA00023004"/>
    </source>
</evidence>
<sequence>MNRREFLKNASIFTVGNMLLPNLSFGAQDEWLKQFNQNLKNKPWLIGLQGINKDQIQSSNIKIEGKIPKEINGYLYRNGPANNQPFNTRYHHWFDGDGMVQQFHINAGKVSHLGKMIKTHKYLSEKQQQKNIYPTFGTSKKTRFKSADELNVSNISLLPINKQLFSLWEGGSAYEIAPKTLDTIGIKTWSAKTKGVPFGAHYRKDKDGSIWNIGYASLNDAIVLWHIDKYAKLKKTKILPIKNVPMLHDFLITEKYIILVLHPYNFDKNKFKDGYSFLESHQFYKNKETKVWLIDKNTLDITHTFELASQFVFHFVNAYEQKDEIVFESMRYPNANILLDLGNIMKGVTPTSQLATHHKIRLNLNKNTAKEYQLNKIGSEFPNIIESETGLSHTKMLSLQQRGDILFNTVSIMDNITNKSQYFSYANQLAEEHIIIKNHKGSDWVIGTTLDYKNNNTKLNIFNADYLGDGPIAIATLPYILPLGLHGKFVYG</sequence>